<dbReference type="SUPFAM" id="SSF51366">
    <property type="entry name" value="Ribulose-phoshate binding barrel"/>
    <property type="match status" value="1"/>
</dbReference>
<dbReference type="Proteomes" id="UP000176682">
    <property type="component" value="Unassembled WGS sequence"/>
</dbReference>
<sequence length="225" mass="25106">MVTIIPSFPPKNIADFEAKFYKVAGLCDRVQIDIVDGVYAPEKTIGPEELSRVDTIVNLEAHLMVDEPAEWVERVVRGGFMGAYGQMEKMSDPVKFLADGQVAGLKMGLALEVETDVAKLEPYIWDVDGVLLLAVRGGDSGREFDPRVLPKIAEVRKMRRDVNICVDGGLNVENIKKCIVAEWAEEIREDDLNKDFLGIEFAVGSQLFEAEDVPNKLEMLRHLTL</sequence>
<dbReference type="EMBL" id="MFAM01000016">
    <property type="protein sequence ID" value="OGD79615.1"/>
    <property type="molecule type" value="Genomic_DNA"/>
</dbReference>
<accession>A0A1F5FJ01</accession>
<dbReference type="InterPro" id="IPR011060">
    <property type="entry name" value="RibuloseP-bd_barrel"/>
</dbReference>
<keyword evidence="2" id="KW-0413">Isomerase</keyword>
<reference evidence="3 4" key="1">
    <citation type="journal article" date="2016" name="Nat. Commun.">
        <title>Thousands of microbial genomes shed light on interconnected biogeochemical processes in an aquifer system.</title>
        <authorList>
            <person name="Anantharaman K."/>
            <person name="Brown C.T."/>
            <person name="Hug L.A."/>
            <person name="Sharon I."/>
            <person name="Castelle C.J."/>
            <person name="Probst A.J."/>
            <person name="Thomas B.C."/>
            <person name="Singh A."/>
            <person name="Wilkins M.J."/>
            <person name="Karaoz U."/>
            <person name="Brodie E.L."/>
            <person name="Williams K.H."/>
            <person name="Hubbard S.S."/>
            <person name="Banfield J.F."/>
        </authorList>
    </citation>
    <scope>NUCLEOTIDE SEQUENCE [LARGE SCALE GENOMIC DNA]</scope>
</reference>
<dbReference type="GO" id="GO:0005975">
    <property type="term" value="P:carbohydrate metabolic process"/>
    <property type="evidence" value="ECO:0007669"/>
    <property type="project" value="InterPro"/>
</dbReference>
<dbReference type="InterPro" id="IPR000056">
    <property type="entry name" value="Ribul_P_3_epim-like"/>
</dbReference>
<proteinExistence type="predicted"/>
<dbReference type="AlphaFoldDB" id="A0A1F5FJ01"/>
<evidence type="ECO:0000313" key="3">
    <source>
        <dbReference type="EMBL" id="OGD79615.1"/>
    </source>
</evidence>
<keyword evidence="1" id="KW-0479">Metal-binding</keyword>
<evidence type="ECO:0000256" key="2">
    <source>
        <dbReference type="ARBA" id="ARBA00023235"/>
    </source>
</evidence>
<dbReference type="Gene3D" id="3.20.20.70">
    <property type="entry name" value="Aldolase class I"/>
    <property type="match status" value="1"/>
</dbReference>
<evidence type="ECO:0000256" key="1">
    <source>
        <dbReference type="ARBA" id="ARBA00022723"/>
    </source>
</evidence>
<evidence type="ECO:0008006" key="5">
    <source>
        <dbReference type="Google" id="ProtNLM"/>
    </source>
</evidence>
<comment type="caution">
    <text evidence="3">The sequence shown here is derived from an EMBL/GenBank/DDBJ whole genome shotgun (WGS) entry which is preliminary data.</text>
</comment>
<dbReference type="Pfam" id="PF00834">
    <property type="entry name" value="Ribul_P_3_epim"/>
    <property type="match status" value="1"/>
</dbReference>
<dbReference type="GO" id="GO:0016857">
    <property type="term" value="F:racemase and epimerase activity, acting on carbohydrates and derivatives"/>
    <property type="evidence" value="ECO:0007669"/>
    <property type="project" value="InterPro"/>
</dbReference>
<organism evidence="3 4">
    <name type="scientific">Candidatus Collierbacteria bacterium RIFOXYB1_FULL_49_13</name>
    <dbReference type="NCBI Taxonomy" id="1817728"/>
    <lineage>
        <taxon>Bacteria</taxon>
        <taxon>Candidatus Collieribacteriota</taxon>
    </lineage>
</organism>
<gene>
    <name evidence="3" type="ORF">A2368_02675</name>
</gene>
<name>A0A1F5FJ01_9BACT</name>
<dbReference type="GO" id="GO:0046872">
    <property type="term" value="F:metal ion binding"/>
    <property type="evidence" value="ECO:0007669"/>
    <property type="project" value="UniProtKB-KW"/>
</dbReference>
<evidence type="ECO:0000313" key="4">
    <source>
        <dbReference type="Proteomes" id="UP000176682"/>
    </source>
</evidence>
<dbReference type="InterPro" id="IPR013785">
    <property type="entry name" value="Aldolase_TIM"/>
</dbReference>
<protein>
    <recommendedName>
        <fullName evidence="5">Ribulose phosphate epimerase</fullName>
    </recommendedName>
</protein>
<dbReference type="PANTHER" id="PTHR11749">
    <property type="entry name" value="RIBULOSE-5-PHOSPHATE-3-EPIMERASE"/>
    <property type="match status" value="1"/>
</dbReference>